<comment type="caution">
    <text evidence="2">The sequence shown here is derived from an EMBL/GenBank/DDBJ whole genome shotgun (WGS) entry which is preliminary data.</text>
</comment>
<dbReference type="EMBL" id="BMEY01000010">
    <property type="protein sequence ID" value="GGA78154.1"/>
    <property type="molecule type" value="Genomic_DNA"/>
</dbReference>
<name>A0A916S245_9BACI</name>
<evidence type="ECO:0000313" key="2">
    <source>
        <dbReference type="EMBL" id="GGA78154.1"/>
    </source>
</evidence>
<proteinExistence type="predicted"/>
<dbReference type="AlphaFoldDB" id="A0A916S245"/>
<feature type="region of interest" description="Disordered" evidence="1">
    <location>
        <begin position="25"/>
        <end position="50"/>
    </location>
</feature>
<dbReference type="Proteomes" id="UP000613512">
    <property type="component" value="Unassembled WGS sequence"/>
</dbReference>
<reference evidence="2" key="2">
    <citation type="submission" date="2020-09" db="EMBL/GenBank/DDBJ databases">
        <authorList>
            <person name="Sun Q."/>
            <person name="Zhou Y."/>
        </authorList>
    </citation>
    <scope>NUCLEOTIDE SEQUENCE</scope>
    <source>
        <strain evidence="2">CGMCC 1.12408</strain>
    </source>
</reference>
<sequence length="50" mass="5804">MKVPKVVIRVENAEELAEREAVTVENPEEMSRISRERGCHGRKLRRDGKN</sequence>
<evidence type="ECO:0000256" key="1">
    <source>
        <dbReference type="SAM" id="MobiDB-lite"/>
    </source>
</evidence>
<protein>
    <submittedName>
        <fullName evidence="2">Uncharacterized protein</fullName>
    </submittedName>
</protein>
<gene>
    <name evidence="2" type="ORF">GCM10008025_22030</name>
</gene>
<keyword evidence="3" id="KW-1185">Reference proteome</keyword>
<evidence type="ECO:0000313" key="3">
    <source>
        <dbReference type="Proteomes" id="UP000613512"/>
    </source>
</evidence>
<feature type="compositionally biased region" description="Basic residues" evidence="1">
    <location>
        <begin position="40"/>
        <end position="50"/>
    </location>
</feature>
<reference evidence="2" key="1">
    <citation type="journal article" date="2014" name="Int. J. Syst. Evol. Microbiol.">
        <title>Complete genome sequence of Corynebacterium casei LMG S-19264T (=DSM 44701T), isolated from a smear-ripened cheese.</title>
        <authorList>
            <consortium name="US DOE Joint Genome Institute (JGI-PGF)"/>
            <person name="Walter F."/>
            <person name="Albersmeier A."/>
            <person name="Kalinowski J."/>
            <person name="Ruckert C."/>
        </authorList>
    </citation>
    <scope>NUCLEOTIDE SEQUENCE</scope>
    <source>
        <strain evidence="2">CGMCC 1.12408</strain>
    </source>
</reference>
<accession>A0A916S245</accession>
<feature type="compositionally biased region" description="Basic and acidic residues" evidence="1">
    <location>
        <begin position="29"/>
        <end position="39"/>
    </location>
</feature>
<organism evidence="2 3">
    <name type="scientific">Ornithinibacillus halotolerans</name>
    <dbReference type="NCBI Taxonomy" id="1274357"/>
    <lineage>
        <taxon>Bacteria</taxon>
        <taxon>Bacillati</taxon>
        <taxon>Bacillota</taxon>
        <taxon>Bacilli</taxon>
        <taxon>Bacillales</taxon>
        <taxon>Bacillaceae</taxon>
        <taxon>Ornithinibacillus</taxon>
    </lineage>
</organism>